<dbReference type="PANTHER" id="PTHR43056">
    <property type="entry name" value="PEPTIDASE S9 PROLYL OLIGOPEPTIDASE"/>
    <property type="match status" value="1"/>
</dbReference>
<sequence>MSASKQSENFGKWKSPITAEMIASKSISFNDIHMDQGILYWCESRPEDKGRNVIVSSDENQKYTDETSSEFNVGTSVHGYGGGAFYIKKQMLYFADMKTGLVYQKNISNQKIKAIVEPGEYRYADFCSDPEHKFLYCIRKDDTGKNQFPTTEIVRIFIENKKVEVLLTGADFYSNVTISPNGKKISWLQWDHPNMPWDATELWLADISEDGSLINNKNLSEEKKQSYYQPTWSHDSQLFVSSDKTGYWNIYQYSDKKFINLYERNVDFGRPMWITGTRCFEFLSANEIICCYSENGIWKTGTLRLDNKVFTEHNNSLTCIYNIVAENNRVAFIGGNPTLAPAIIISNKNNLNSIEILRNSIDKSIENEFISLPELIKFQTRDLKKAYAFYYPPKNPLYCPKENELPPLIVKVHGGPTANADYMLTPKIQYYTSRGYAYVEVNYRGSTGYGREYRDQLKGKWGIIDVEDCIDCALYLCELKKADKDKLIISGSSSGGFTVLSSLAFHNVYKCGSCTYGIADLIAMTEHIHKFEAYYDQGLLGGSVQDTREIYFNRSPINSAHKIKSPVIFFHGDKDPVVHVSQTYKIADALNKNNIYNETFIFKEEGHGFRNAENIVISLTKELDFYSKVL</sequence>
<gene>
    <name evidence="2" type="ORF">GCL57_12350</name>
</gene>
<comment type="caution">
    <text evidence="2">The sequence shown here is derived from an EMBL/GenBank/DDBJ whole genome shotgun (WGS) entry which is preliminary data.</text>
</comment>
<accession>A0A833JBD6</accession>
<dbReference type="Pfam" id="PF00326">
    <property type="entry name" value="Peptidase_S9"/>
    <property type="match status" value="1"/>
</dbReference>
<dbReference type="InterPro" id="IPR001375">
    <property type="entry name" value="Peptidase_S9_cat"/>
</dbReference>
<dbReference type="GO" id="GO:0006508">
    <property type="term" value="P:proteolysis"/>
    <property type="evidence" value="ECO:0007669"/>
    <property type="project" value="InterPro"/>
</dbReference>
<evidence type="ECO:0000313" key="3">
    <source>
        <dbReference type="Proteomes" id="UP000442694"/>
    </source>
</evidence>
<dbReference type="AlphaFoldDB" id="A0A833JBD6"/>
<dbReference type="Proteomes" id="UP000442694">
    <property type="component" value="Unassembled WGS sequence"/>
</dbReference>
<protein>
    <submittedName>
        <fullName evidence="2">Prolyl oligopeptidase family serine peptidase</fullName>
    </submittedName>
</protein>
<dbReference type="EMBL" id="WFLN01000009">
    <property type="protein sequence ID" value="KAB8028509.1"/>
    <property type="molecule type" value="Genomic_DNA"/>
</dbReference>
<dbReference type="InterPro" id="IPR029058">
    <property type="entry name" value="AB_hydrolase_fold"/>
</dbReference>
<evidence type="ECO:0000259" key="1">
    <source>
        <dbReference type="Pfam" id="PF00326"/>
    </source>
</evidence>
<dbReference type="SUPFAM" id="SSF69322">
    <property type="entry name" value="Tricorn protease domain 2"/>
    <property type="match status" value="1"/>
</dbReference>
<organism evidence="2 3">
    <name type="scientific">Fluviispira multicolorata</name>
    <dbReference type="NCBI Taxonomy" id="2654512"/>
    <lineage>
        <taxon>Bacteria</taxon>
        <taxon>Pseudomonadati</taxon>
        <taxon>Bdellovibrionota</taxon>
        <taxon>Oligoflexia</taxon>
        <taxon>Silvanigrellales</taxon>
        <taxon>Silvanigrellaceae</taxon>
        <taxon>Fluviispira</taxon>
    </lineage>
</organism>
<dbReference type="PANTHER" id="PTHR43056:SF5">
    <property type="entry name" value="PEPTIDASE S9 PROLYL OLIGOPEPTIDASE CATALYTIC DOMAIN-CONTAINING PROTEIN"/>
    <property type="match status" value="1"/>
</dbReference>
<dbReference type="Gene3D" id="3.40.50.1820">
    <property type="entry name" value="alpha/beta hydrolase"/>
    <property type="match status" value="1"/>
</dbReference>
<dbReference type="InterPro" id="IPR011042">
    <property type="entry name" value="6-blade_b-propeller_TolB-like"/>
</dbReference>
<dbReference type="Gene3D" id="2.120.10.30">
    <property type="entry name" value="TolB, C-terminal domain"/>
    <property type="match status" value="1"/>
</dbReference>
<dbReference type="InterPro" id="IPR050585">
    <property type="entry name" value="Xaa-Pro_dipeptidyl-ppase/CocE"/>
</dbReference>
<dbReference type="GO" id="GO:0008236">
    <property type="term" value="F:serine-type peptidase activity"/>
    <property type="evidence" value="ECO:0007669"/>
    <property type="project" value="InterPro"/>
</dbReference>
<dbReference type="SUPFAM" id="SSF53474">
    <property type="entry name" value="alpha/beta-Hydrolases"/>
    <property type="match status" value="1"/>
</dbReference>
<evidence type="ECO:0000313" key="2">
    <source>
        <dbReference type="EMBL" id="KAB8028509.1"/>
    </source>
</evidence>
<name>A0A833JBD6_9BACT</name>
<keyword evidence="3" id="KW-1185">Reference proteome</keyword>
<feature type="domain" description="Peptidase S9 prolyl oligopeptidase catalytic" evidence="1">
    <location>
        <begin position="427"/>
        <end position="630"/>
    </location>
</feature>
<dbReference type="RefSeq" id="WP_152213660.1">
    <property type="nucleotide sequence ID" value="NZ_WFLN01000009.1"/>
</dbReference>
<proteinExistence type="predicted"/>
<reference evidence="2 3" key="1">
    <citation type="submission" date="2019-10" db="EMBL/GenBank/DDBJ databases">
        <title>New genus of Silvanigrellaceae.</title>
        <authorList>
            <person name="Pitt A."/>
            <person name="Hahn M.W."/>
        </authorList>
    </citation>
    <scope>NUCLEOTIDE SEQUENCE [LARGE SCALE GENOMIC DNA]</scope>
    <source>
        <strain evidence="2 3">33A1-SZDP</strain>
    </source>
</reference>